<feature type="domain" description="EGF-like" evidence="15">
    <location>
        <begin position="168"/>
        <end position="204"/>
    </location>
</feature>
<evidence type="ECO:0000256" key="14">
    <source>
        <dbReference type="SAM" id="SignalP"/>
    </source>
</evidence>
<dbReference type="PROSITE" id="PS00022">
    <property type="entry name" value="EGF_1"/>
    <property type="match status" value="5"/>
</dbReference>
<feature type="chain" id="PRO_5002671673" evidence="14">
    <location>
        <begin position="23"/>
        <end position="848"/>
    </location>
</feature>
<accession>A4PBR0</accession>
<comment type="subcellular location">
    <subcellularLocation>
        <location evidence="1">Cytoplasm</location>
    </subcellularLocation>
    <subcellularLocation>
        <location evidence="2">Secreted</location>
    </subcellularLocation>
</comment>
<dbReference type="GO" id="GO:0005509">
    <property type="term" value="F:calcium ion binding"/>
    <property type="evidence" value="ECO:0007669"/>
    <property type="project" value="InterPro"/>
</dbReference>
<dbReference type="PROSITE" id="PS50026">
    <property type="entry name" value="EGF_3"/>
    <property type="match status" value="5"/>
</dbReference>
<dbReference type="GO" id="GO:0005737">
    <property type="term" value="C:cytoplasm"/>
    <property type="evidence" value="ECO:0007669"/>
    <property type="project" value="UniProtKB-SubCell"/>
</dbReference>
<feature type="domain" description="EGF-like" evidence="15">
    <location>
        <begin position="320"/>
        <end position="356"/>
    </location>
</feature>
<keyword evidence="6 14" id="KW-0732">Signal</keyword>
<dbReference type="EMBL" id="AB257092">
    <property type="protein sequence ID" value="BAF56474.1"/>
    <property type="molecule type" value="mRNA"/>
</dbReference>
<keyword evidence="4" id="KW-0964">Secreted</keyword>
<evidence type="ECO:0000256" key="1">
    <source>
        <dbReference type="ARBA" id="ARBA00004496"/>
    </source>
</evidence>
<dbReference type="FunFam" id="2.10.25.10:FF:000012">
    <property type="entry name" value="Delta-like protein"/>
    <property type="match status" value="1"/>
</dbReference>
<feature type="disulfide bond" evidence="11">
    <location>
        <begin position="346"/>
        <end position="355"/>
    </location>
</feature>
<evidence type="ECO:0000256" key="2">
    <source>
        <dbReference type="ARBA" id="ARBA00004613"/>
    </source>
</evidence>
<feature type="compositionally biased region" description="Polar residues" evidence="12">
    <location>
        <begin position="273"/>
        <end position="289"/>
    </location>
</feature>
<dbReference type="SUPFAM" id="SSF57196">
    <property type="entry name" value="EGF/Laminin"/>
    <property type="match status" value="5"/>
</dbReference>
<evidence type="ECO:0000256" key="8">
    <source>
        <dbReference type="ARBA" id="ARBA00022837"/>
    </source>
</evidence>
<feature type="signal peptide" evidence="14">
    <location>
        <begin position="1"/>
        <end position="22"/>
    </location>
</feature>
<evidence type="ECO:0000256" key="12">
    <source>
        <dbReference type="SAM" id="MobiDB-lite"/>
    </source>
</evidence>
<feature type="compositionally biased region" description="Basic and acidic residues" evidence="12">
    <location>
        <begin position="262"/>
        <end position="272"/>
    </location>
</feature>
<keyword evidence="13" id="KW-0472">Membrane</keyword>
<dbReference type="CDD" id="cd00054">
    <property type="entry name" value="EGF_CA"/>
    <property type="match status" value="4"/>
</dbReference>
<dbReference type="Pfam" id="PF00008">
    <property type="entry name" value="EGF"/>
    <property type="match status" value="5"/>
</dbReference>
<feature type="domain" description="EGF-like" evidence="15">
    <location>
        <begin position="367"/>
        <end position="399"/>
    </location>
</feature>
<keyword evidence="13" id="KW-0812">Transmembrane</keyword>
<dbReference type="PROSITE" id="PS01186">
    <property type="entry name" value="EGF_2"/>
    <property type="match status" value="3"/>
</dbReference>
<gene>
    <name evidence="17" type="primary">HrVLP-1</name>
</gene>
<evidence type="ECO:0000256" key="6">
    <source>
        <dbReference type="ARBA" id="ARBA00022729"/>
    </source>
</evidence>
<evidence type="ECO:0000256" key="13">
    <source>
        <dbReference type="SAM" id="Phobius"/>
    </source>
</evidence>
<dbReference type="GO" id="GO:0005576">
    <property type="term" value="C:extracellular region"/>
    <property type="evidence" value="ECO:0007669"/>
    <property type="project" value="UniProtKB-SubCell"/>
</dbReference>
<dbReference type="PROSITE" id="PS51034">
    <property type="entry name" value="ZP_2"/>
    <property type="match status" value="1"/>
</dbReference>
<protein>
    <submittedName>
        <fullName evidence="17">VC70-like protein-1</fullName>
    </submittedName>
</protein>
<evidence type="ECO:0000259" key="15">
    <source>
        <dbReference type="PROSITE" id="PS50026"/>
    </source>
</evidence>
<dbReference type="InterPro" id="IPR000742">
    <property type="entry name" value="EGF"/>
</dbReference>
<keyword evidence="13" id="KW-1133">Transmembrane helix</keyword>
<dbReference type="PANTHER" id="PTHR12916">
    <property type="entry name" value="CYTOCHROME C OXIDASE POLYPEPTIDE VIC-2"/>
    <property type="match status" value="1"/>
</dbReference>
<reference evidence="17" key="1">
    <citation type="journal article" date="2007" name="Mol. Reprod. Dev.">
        <title>Proteins interacting with the ascidian vitelline-coat sperm receptor HrVC70 as revealed by yeast two-hybrid screening.</title>
        <authorList>
            <person name="Harada Y."/>
            <person name="Sawada H."/>
        </authorList>
    </citation>
    <scope>NUCLEOTIDE SEQUENCE</scope>
</reference>
<evidence type="ECO:0000259" key="16">
    <source>
        <dbReference type="PROSITE" id="PS51034"/>
    </source>
</evidence>
<keyword evidence="7" id="KW-0677">Repeat</keyword>
<keyword evidence="8" id="KW-0106">Calcium</keyword>
<feature type="disulfide bond" evidence="11">
    <location>
        <begin position="194"/>
        <end position="203"/>
    </location>
</feature>
<feature type="disulfide bond" evidence="11">
    <location>
        <begin position="153"/>
        <end position="162"/>
    </location>
</feature>
<organism evidence="17">
    <name type="scientific">Halocynthia roretzi</name>
    <name type="common">Sea squirt</name>
    <name type="synonym">Cynthia roretzi</name>
    <dbReference type="NCBI Taxonomy" id="7729"/>
    <lineage>
        <taxon>Eukaryota</taxon>
        <taxon>Metazoa</taxon>
        <taxon>Chordata</taxon>
        <taxon>Tunicata</taxon>
        <taxon>Ascidiacea</taxon>
        <taxon>Stolidobranchia</taxon>
        <taxon>Pyuridae</taxon>
        <taxon>Halocynthia</taxon>
    </lineage>
</organism>
<evidence type="ECO:0000313" key="17">
    <source>
        <dbReference type="EMBL" id="BAF56474.1"/>
    </source>
</evidence>
<dbReference type="SMART" id="SM00181">
    <property type="entry name" value="EGF"/>
    <property type="match status" value="6"/>
</dbReference>
<evidence type="ECO:0000256" key="3">
    <source>
        <dbReference type="ARBA" id="ARBA00022490"/>
    </source>
</evidence>
<dbReference type="FunFam" id="2.10.25.10:FF:000425">
    <property type="entry name" value="Eyes shut homolog"/>
    <property type="match status" value="1"/>
</dbReference>
<feature type="region of interest" description="Disordered" evidence="12">
    <location>
        <begin position="211"/>
        <end position="311"/>
    </location>
</feature>
<feature type="disulfide bond" evidence="11">
    <location>
        <begin position="112"/>
        <end position="121"/>
    </location>
</feature>
<feature type="domain" description="EGF-like" evidence="15">
    <location>
        <begin position="86"/>
        <end position="122"/>
    </location>
</feature>
<dbReference type="AlphaFoldDB" id="A4PBR0"/>
<keyword evidence="9 11" id="KW-1015">Disulfide bond</keyword>
<dbReference type="InterPro" id="IPR001881">
    <property type="entry name" value="EGF-like_Ca-bd_dom"/>
</dbReference>
<proteinExistence type="evidence at transcript level"/>
<feature type="domain" description="EGF-like" evidence="15">
    <location>
        <begin position="127"/>
        <end position="163"/>
    </location>
</feature>
<evidence type="ECO:0000256" key="9">
    <source>
        <dbReference type="ARBA" id="ARBA00023157"/>
    </source>
</evidence>
<evidence type="ECO:0000256" key="4">
    <source>
        <dbReference type="ARBA" id="ARBA00022525"/>
    </source>
</evidence>
<comment type="caution">
    <text evidence="11">Lacks conserved residue(s) required for the propagation of feature annotation.</text>
</comment>
<dbReference type="PANTHER" id="PTHR12916:SF4">
    <property type="entry name" value="UNINFLATABLE, ISOFORM C"/>
    <property type="match status" value="1"/>
</dbReference>
<evidence type="ECO:0000256" key="5">
    <source>
        <dbReference type="ARBA" id="ARBA00022536"/>
    </source>
</evidence>
<evidence type="ECO:0000256" key="10">
    <source>
        <dbReference type="ARBA" id="ARBA00023180"/>
    </source>
</evidence>
<feature type="domain" description="ZP" evidence="16">
    <location>
        <begin position="458"/>
        <end position="748"/>
    </location>
</feature>
<evidence type="ECO:0000256" key="11">
    <source>
        <dbReference type="PROSITE-ProRule" id="PRU00076"/>
    </source>
</evidence>
<feature type="disulfide bond" evidence="11">
    <location>
        <begin position="389"/>
        <end position="398"/>
    </location>
</feature>
<feature type="transmembrane region" description="Helical" evidence="13">
    <location>
        <begin position="820"/>
        <end position="842"/>
    </location>
</feature>
<keyword evidence="5 11" id="KW-0245">EGF-like domain</keyword>
<sequence>MNICSGYRVLLFIAMLVSGALAGDKKDVIDASDCGSNLCDGKGGECKLDESRGLAICTCECSDSDCRKFSIRLERCVEVSEERHGYEEVCTPDTCHNGGICEYLAGFPTCSCQPGFVGLTCDVYVNIPLSCSPNPCSNGGTCHEKMGGATCKCRPGFVGRKCEVTIYLPPSCTPNTCKNGGACTSKPGGLDCICAEGFAGEFCEDELSERSHIPSGDGIDDRSADQSNKSGDSVDSRSNEVVASGDEERTIGSRSNQRSRIHSGDGVDDRSADQSNESGDGVNSRSNKVVGSGDEEQTIENRANQVDKESSGLSAKSVTYGGFCTVNPCLNGGRCVEMAGRYSCQCVGSFSGSHCETGLVVPGINPLFSTCYPNPCLNGGACMNNLCACPPRFKGLRCESYHPITILNQQYQSSPCYPNPCLNGCNCIESCRHSSGYYCQSATGFLGKNCTVLPPALICDANAVILTVDAAFVREYEMGSVNIRLAMAQTADLVANAAPECYGTFDGAGYTFTLSLPFSGCGVNVDTSITERTVVTGTIWMNRILSYNTGIGSGLPYYPITFSNGQGFDMPVPVISFECTYTKGYTIITSLQPAIDQPQMIRGTGLAMQQGVIKLCKTPYSCPATCPQTYSVTRGAVYTVGEMIHLNIRGSPSLQTGLVAIRTLYLSCDGNSNAVPAVNLVTSGCTAFRRESGLPTVITHSGSSGAVCVSFQVPRLLNCAVFYIHAELENCAAVGCVPSGCSGRERREVRTQEDADASKIGDIFGPIFIIEGSRGSPYEVLFPDNSIVNSSAVLLDVHSNLGFQSTLSPDLFEGLPTSTLIIIVALIAFCIAVTTGVVIFIYRHNVKL</sequence>
<keyword evidence="3" id="KW-0963">Cytoplasm</keyword>
<name>A4PBR0_HALRO</name>
<evidence type="ECO:0000256" key="7">
    <source>
        <dbReference type="ARBA" id="ARBA00022737"/>
    </source>
</evidence>
<dbReference type="SMART" id="SM00179">
    <property type="entry name" value="EGF_CA"/>
    <property type="match status" value="4"/>
</dbReference>
<dbReference type="Gene3D" id="2.10.25.10">
    <property type="entry name" value="Laminin"/>
    <property type="match status" value="5"/>
</dbReference>
<keyword evidence="10" id="KW-0325">Glycoprotein</keyword>
<dbReference type="InterPro" id="IPR001507">
    <property type="entry name" value="ZP_dom"/>
</dbReference>